<dbReference type="GeneID" id="20202143"/>
<reference evidence="4" key="1">
    <citation type="submission" date="2012-12" db="EMBL/GenBank/DDBJ databases">
        <authorList>
            <person name="Hellsten U."/>
            <person name="Grimwood J."/>
            <person name="Chapman J.A."/>
            <person name="Shapiro H."/>
            <person name="Aerts A."/>
            <person name="Otillar R.P."/>
            <person name="Terry A.Y."/>
            <person name="Boore J.L."/>
            <person name="Simakov O."/>
            <person name="Marletaz F."/>
            <person name="Cho S.-J."/>
            <person name="Edsinger-Gonzales E."/>
            <person name="Havlak P."/>
            <person name="Kuo D.-H."/>
            <person name="Larsson T."/>
            <person name="Lv J."/>
            <person name="Arendt D."/>
            <person name="Savage R."/>
            <person name="Osoegawa K."/>
            <person name="de Jong P."/>
            <person name="Lindberg D.R."/>
            <person name="Seaver E.C."/>
            <person name="Weisblat D.A."/>
            <person name="Putnam N.H."/>
            <person name="Grigoriev I.V."/>
            <person name="Rokhsar D.S."/>
        </authorList>
    </citation>
    <scope>NUCLEOTIDE SEQUENCE</scope>
</reference>
<evidence type="ECO:0000313" key="4">
    <source>
        <dbReference type="Proteomes" id="UP000015101"/>
    </source>
</evidence>
<evidence type="ECO:0000313" key="3">
    <source>
        <dbReference type="EnsemblMetazoa" id="HelroP167929"/>
    </source>
</evidence>
<accession>T1EZZ3</accession>
<dbReference type="HOGENOM" id="CLU_1961960_0_0_1"/>
<dbReference type="KEGG" id="hro:HELRODRAFT_167929"/>
<reference evidence="2 4" key="2">
    <citation type="journal article" date="2013" name="Nature">
        <title>Insights into bilaterian evolution from three spiralian genomes.</title>
        <authorList>
            <person name="Simakov O."/>
            <person name="Marletaz F."/>
            <person name="Cho S.J."/>
            <person name="Edsinger-Gonzales E."/>
            <person name="Havlak P."/>
            <person name="Hellsten U."/>
            <person name="Kuo D.H."/>
            <person name="Larsson T."/>
            <person name="Lv J."/>
            <person name="Arendt D."/>
            <person name="Savage R."/>
            <person name="Osoegawa K."/>
            <person name="de Jong P."/>
            <person name="Grimwood J."/>
            <person name="Chapman J.A."/>
            <person name="Shapiro H."/>
            <person name="Aerts A."/>
            <person name="Otillar R.P."/>
            <person name="Terry A.Y."/>
            <person name="Boore J.L."/>
            <person name="Grigoriev I.V."/>
            <person name="Lindberg D.R."/>
            <person name="Seaver E.C."/>
            <person name="Weisblat D.A."/>
            <person name="Putnam N.H."/>
            <person name="Rokhsar D.S."/>
        </authorList>
    </citation>
    <scope>NUCLEOTIDE SEQUENCE</scope>
</reference>
<feature type="compositionally biased region" description="Polar residues" evidence="1">
    <location>
        <begin position="98"/>
        <end position="107"/>
    </location>
</feature>
<name>T1EZZ3_HELRO</name>
<dbReference type="Proteomes" id="UP000015101">
    <property type="component" value="Unassembled WGS sequence"/>
</dbReference>
<sequence>MAEFRPKPNFEKPDINTTLIRLVTEVEKIMKNDVALGFNMVGKKGKMPFGSSKLFKIVYRSVKKNASIGEVTKRDVGLAVAKWLTGARDRDGKKASRLNKSNSSGKKAYQLNKSTHTYFLGSSTGSML</sequence>
<evidence type="ECO:0000313" key="2">
    <source>
        <dbReference type="EMBL" id="ESO10082.1"/>
    </source>
</evidence>
<reference evidence="3" key="3">
    <citation type="submission" date="2015-06" db="UniProtKB">
        <authorList>
            <consortium name="EnsemblMetazoa"/>
        </authorList>
    </citation>
    <scope>IDENTIFICATION</scope>
</reference>
<dbReference type="EMBL" id="KB095905">
    <property type="protein sequence ID" value="ESO10082.1"/>
    <property type="molecule type" value="Genomic_DNA"/>
</dbReference>
<dbReference type="EnsemblMetazoa" id="HelroT167929">
    <property type="protein sequence ID" value="HelroP167929"/>
    <property type="gene ID" value="HelroG167929"/>
</dbReference>
<dbReference type="RefSeq" id="XP_009011896.1">
    <property type="nucleotide sequence ID" value="XM_009013648.1"/>
</dbReference>
<dbReference type="OrthoDB" id="10237860at2759"/>
<dbReference type="AlphaFoldDB" id="T1EZZ3"/>
<dbReference type="InParanoid" id="T1EZZ3"/>
<protein>
    <submittedName>
        <fullName evidence="2 3">Uncharacterized protein</fullName>
    </submittedName>
</protein>
<feature type="region of interest" description="Disordered" evidence="1">
    <location>
        <begin position="88"/>
        <end position="107"/>
    </location>
</feature>
<dbReference type="CTD" id="20202143"/>
<dbReference type="EMBL" id="AMQM01002870">
    <property type="status" value="NOT_ANNOTATED_CDS"/>
    <property type="molecule type" value="Genomic_DNA"/>
</dbReference>
<gene>
    <name evidence="3" type="primary">20202143</name>
    <name evidence="2" type="ORF">HELRODRAFT_167929</name>
</gene>
<keyword evidence="4" id="KW-1185">Reference proteome</keyword>
<organism evidence="3 4">
    <name type="scientific">Helobdella robusta</name>
    <name type="common">Californian leech</name>
    <dbReference type="NCBI Taxonomy" id="6412"/>
    <lineage>
        <taxon>Eukaryota</taxon>
        <taxon>Metazoa</taxon>
        <taxon>Spiralia</taxon>
        <taxon>Lophotrochozoa</taxon>
        <taxon>Annelida</taxon>
        <taxon>Clitellata</taxon>
        <taxon>Hirudinea</taxon>
        <taxon>Rhynchobdellida</taxon>
        <taxon>Glossiphoniidae</taxon>
        <taxon>Helobdella</taxon>
    </lineage>
</organism>
<evidence type="ECO:0000256" key="1">
    <source>
        <dbReference type="SAM" id="MobiDB-lite"/>
    </source>
</evidence>
<proteinExistence type="predicted"/>